<evidence type="ECO:0000256" key="6">
    <source>
        <dbReference type="ARBA" id="ARBA00022723"/>
    </source>
</evidence>
<feature type="binding site" description="covalent" evidence="14">
    <location>
        <position position="326"/>
    </location>
    <ligand>
        <name>heme c</name>
        <dbReference type="ChEBI" id="CHEBI:61717"/>
        <label>5</label>
    </ligand>
</feature>
<dbReference type="OrthoDB" id="9780421at2"/>
<keyword evidence="5 14" id="KW-0349">Heme</keyword>
<dbReference type="InterPro" id="IPR017570">
    <property type="entry name" value="Cyt_c_NO2Rdtase_formate-dep"/>
</dbReference>
<dbReference type="PANTHER" id="PTHR30633">
    <property type="entry name" value="CYTOCHROME C-552 RESPIRATORY NITRITE REDUCTASE"/>
    <property type="match status" value="1"/>
</dbReference>
<dbReference type="GO" id="GO:0042279">
    <property type="term" value="F:nitrite reductase (cytochrome, ammonia-forming) activity"/>
    <property type="evidence" value="ECO:0007669"/>
    <property type="project" value="UniProtKB-UniRule"/>
</dbReference>
<feature type="binding site" description="axial binding residue" evidence="14">
    <location>
        <position position="288"/>
    </location>
    <ligand>
        <name>heme c</name>
        <dbReference type="ChEBI" id="CHEBI:61717"/>
        <label>5</label>
    </ligand>
    <ligandPart>
        <name>Fe</name>
        <dbReference type="ChEBI" id="CHEBI:18248"/>
    </ligandPart>
</feature>
<feature type="binding site" description="axial binding residue" evidence="14">
    <location>
        <position position="220"/>
    </location>
    <ligand>
        <name>heme c</name>
        <dbReference type="ChEBI" id="CHEBI:61717"/>
        <label>3</label>
    </ligand>
    <ligandPart>
        <name>Fe</name>
        <dbReference type="ChEBI" id="CHEBI:18248"/>
    </ligandPart>
</feature>
<evidence type="ECO:0000313" key="16">
    <source>
        <dbReference type="Proteomes" id="UP000321734"/>
    </source>
</evidence>
<feature type="binding site" description="covalent" evidence="14">
    <location>
        <position position="177"/>
    </location>
    <ligand>
        <name>heme c</name>
        <dbReference type="ChEBI" id="CHEBI:61717"/>
        <label>2</label>
    </ligand>
</feature>
<dbReference type="Pfam" id="PF02335">
    <property type="entry name" value="Cytochrom_C552"/>
    <property type="match status" value="1"/>
</dbReference>
<feature type="binding site" evidence="14">
    <location>
        <position position="223"/>
    </location>
    <ligand>
        <name>substrate</name>
    </ligand>
</feature>
<comment type="cofactor">
    <cofactor evidence="14">
        <name>Ca(2+)</name>
        <dbReference type="ChEBI" id="CHEBI:29108"/>
    </cofactor>
    <text evidence="14">Binds 1 Ca(2+) ion per monomer.</text>
</comment>
<keyword evidence="4 14" id="KW-0813">Transport</keyword>
<dbReference type="SUPFAM" id="SSF48695">
    <property type="entry name" value="Multiheme cytochromes"/>
    <property type="match status" value="1"/>
</dbReference>
<comment type="catalytic activity">
    <reaction evidence="13 14">
        <text>6 Fe(III)-[cytochrome c] + NH4(+) + 2 H2O = 6 Fe(II)-[cytochrome c] + nitrite + 8 H(+)</text>
        <dbReference type="Rhea" id="RHEA:13089"/>
        <dbReference type="Rhea" id="RHEA-COMP:10350"/>
        <dbReference type="Rhea" id="RHEA-COMP:14399"/>
        <dbReference type="ChEBI" id="CHEBI:15377"/>
        <dbReference type="ChEBI" id="CHEBI:15378"/>
        <dbReference type="ChEBI" id="CHEBI:16301"/>
        <dbReference type="ChEBI" id="CHEBI:28938"/>
        <dbReference type="ChEBI" id="CHEBI:29033"/>
        <dbReference type="ChEBI" id="CHEBI:29034"/>
        <dbReference type="EC" id="1.7.2.2"/>
    </reaction>
</comment>
<protein>
    <recommendedName>
        <fullName evidence="14">Cytochrome c-552</fullName>
        <ecNumber evidence="14">1.7.2.2</ecNumber>
    </recommendedName>
    <alternativeName>
        <fullName evidence="14">Ammonia-forming cytochrome c nitrite reductase</fullName>
        <shortName evidence="14">Cytochrome c nitrite reductase</shortName>
    </alternativeName>
</protein>
<keyword evidence="12 14" id="KW-0408">Iron</keyword>
<feature type="binding site" description="covalent" evidence="14">
    <location>
        <position position="295"/>
    </location>
    <ligand>
        <name>heme c</name>
        <dbReference type="ChEBI" id="CHEBI:61717"/>
        <label>4</label>
    </ligand>
</feature>
<feature type="binding site" description="axial binding residue" evidence="14">
    <location>
        <position position="330"/>
    </location>
    <ligand>
        <name>heme c</name>
        <dbReference type="ChEBI" id="CHEBI:61717"/>
        <label>5</label>
    </ligand>
    <ligandPart>
        <name>Fe</name>
        <dbReference type="ChEBI" id="CHEBI:18248"/>
    </ligandPart>
</feature>
<evidence type="ECO:0000256" key="2">
    <source>
        <dbReference type="ARBA" id="ARBA00005096"/>
    </source>
</evidence>
<feature type="binding site" description="axial binding residue" evidence="14">
    <location>
        <position position="405"/>
    </location>
    <ligand>
        <name>heme c</name>
        <dbReference type="ChEBI" id="CHEBI:61717"/>
        <label>4</label>
    </ligand>
    <ligandPart>
        <name>Fe</name>
        <dbReference type="ChEBI" id="CHEBI:18248"/>
    </ligandPart>
</feature>
<dbReference type="RefSeq" id="WP_146894072.1">
    <property type="nucleotide sequence ID" value="NZ_VORX01000009.1"/>
</dbReference>
<accession>A0A5C7AD98</accession>
<feature type="binding site" evidence="14">
    <location>
        <position position="277"/>
    </location>
    <ligand>
        <name>substrate</name>
    </ligand>
</feature>
<dbReference type="EMBL" id="VORX01000009">
    <property type="protein sequence ID" value="TXE05819.1"/>
    <property type="molecule type" value="Genomic_DNA"/>
</dbReference>
<name>A0A5C7AD98_9FLAO</name>
<dbReference type="NCBIfam" id="NF008339">
    <property type="entry name" value="PRK11125.1"/>
    <property type="match status" value="1"/>
</dbReference>
<sequence length="499" mass="56431">MKNKVLFVVTIIVVFLLGLLASSIINRKSEAKYKYVPNVLIGENEPRNAEWGKNYPREYQSYLQTADTSVTTYQGGSSMRDMLEEDPRLVVLWAGYGFSKDYSQGRGHYYAIDDIHNTLRTGGPEDKEDGPMPATCWTCKGPDVPRLMEEKGVAEFYSGTWAENVSEVVNPIGCADCHDPNNMKLRITRPALVEAFQAMGKDITQATHQEMRSLVCAQCHVEYYFDKNKPGSEGTQYLTFPWENGFTSEAMEKYYDDIEFSDWTHSISKAPMLKAQHPDYETYLTGVHADRGVSCADCHMPYKSEGGQKFTDHHLQSPLNNVANSCQVCHREESDKLIENVYDRQRKATENRIKLEDLLVKAHIEAGKAWELGATDAQMKDILMSIRHAQWRWDYTAASHGASFHSPVEVGRVLGSGLAEAQDARVKLVRLLANLGYTDPVPMPDISSKEKAQKFIGLDMEKLINEKEKFKTNALPKWLEEAKAREAKMDSKKVVSNNN</sequence>
<dbReference type="FunFam" id="1.20.140.10:FF:000014">
    <property type="entry name" value="Cytochrome c-552"/>
    <property type="match status" value="1"/>
</dbReference>
<evidence type="ECO:0000256" key="7">
    <source>
        <dbReference type="ARBA" id="ARBA00022729"/>
    </source>
</evidence>
<comment type="subcellular location">
    <subcellularLocation>
        <location evidence="1 14">Periplasm</location>
    </subcellularLocation>
</comment>
<feature type="binding site" description="covalent" evidence="14">
    <location>
        <position position="329"/>
    </location>
    <ligand>
        <name>heme c</name>
        <dbReference type="ChEBI" id="CHEBI:61717"/>
        <label>5</label>
    </ligand>
</feature>
<evidence type="ECO:0000313" key="15">
    <source>
        <dbReference type="EMBL" id="TXE05819.1"/>
    </source>
</evidence>
<comment type="function">
    <text evidence="14">Catalyzes the reduction of nitrite to ammonia, consuming six electrons in the process.</text>
</comment>
<dbReference type="GO" id="GO:0020037">
    <property type="term" value="F:heme binding"/>
    <property type="evidence" value="ECO:0007669"/>
    <property type="project" value="InterPro"/>
</dbReference>
<feature type="binding site" description="covalent" evidence="14">
    <location>
        <position position="216"/>
    </location>
    <ligand>
        <name>heme c</name>
        <dbReference type="ChEBI" id="CHEBI:61717"/>
        <label>3</label>
    </ligand>
</feature>
<feature type="binding site" description="axial binding residue" evidence="14">
    <location>
        <position position="178"/>
    </location>
    <ligand>
        <name>heme c</name>
        <dbReference type="ChEBI" id="CHEBI:61717"/>
        <label>2</label>
    </ligand>
    <ligandPart>
        <name>Fe</name>
        <dbReference type="ChEBI" id="CHEBI:18248"/>
    </ligandPart>
</feature>
<keyword evidence="7 14" id="KW-0732">Signal</keyword>
<keyword evidence="9 14" id="KW-0106">Calcium</keyword>
<feature type="binding site" evidence="14">
    <location>
        <position position="223"/>
    </location>
    <ligand>
        <name>Ca(2+)</name>
        <dbReference type="ChEBI" id="CHEBI:29108"/>
    </ligand>
</feature>
<dbReference type="PANTHER" id="PTHR30633:SF0">
    <property type="entry name" value="CYTOCHROME C-552"/>
    <property type="match status" value="1"/>
</dbReference>
<organism evidence="15 16">
    <name type="scientific">Gelidibacter salicanalis</name>
    <dbReference type="NCBI Taxonomy" id="291193"/>
    <lineage>
        <taxon>Bacteria</taxon>
        <taxon>Pseudomonadati</taxon>
        <taxon>Bacteroidota</taxon>
        <taxon>Flavobacteriia</taxon>
        <taxon>Flavobacteriales</taxon>
        <taxon>Flavobacteriaceae</taxon>
        <taxon>Gelidibacter</taxon>
    </lineage>
</organism>
<proteinExistence type="inferred from homology"/>
<feature type="binding site" description="axial binding residue" evidence="14">
    <location>
        <position position="140"/>
    </location>
    <ligand>
        <name>heme c</name>
        <dbReference type="ChEBI" id="CHEBI:61717"/>
        <label>1</label>
    </ligand>
    <ligandPart>
        <name>Fe</name>
        <dbReference type="ChEBI" id="CHEBI:18248"/>
    </ligandPart>
</feature>
<feature type="binding site" description="axial binding residue" evidence="14">
    <location>
        <position position="313"/>
    </location>
    <ligand>
        <name>heme c</name>
        <dbReference type="ChEBI" id="CHEBI:61717"/>
        <label>2</label>
    </ligand>
    <ligandPart>
        <name>Fe</name>
        <dbReference type="ChEBI" id="CHEBI:18248"/>
    </ligandPart>
</feature>
<evidence type="ECO:0000256" key="10">
    <source>
        <dbReference type="ARBA" id="ARBA00022982"/>
    </source>
</evidence>
<comment type="pathway">
    <text evidence="2 14">Nitrogen metabolism; nitrate reduction (assimilation).</text>
</comment>
<evidence type="ECO:0000256" key="9">
    <source>
        <dbReference type="ARBA" id="ARBA00022837"/>
    </source>
</evidence>
<evidence type="ECO:0000256" key="11">
    <source>
        <dbReference type="ARBA" id="ARBA00023002"/>
    </source>
</evidence>
<feature type="binding site" description="axial binding residue" evidence="14">
    <location>
        <position position="299"/>
    </location>
    <ligand>
        <name>heme c</name>
        <dbReference type="ChEBI" id="CHEBI:61717"/>
        <label>4</label>
    </ligand>
    <ligandPart>
        <name>Fe</name>
        <dbReference type="ChEBI" id="CHEBI:18248"/>
    </ligandPart>
</feature>
<keyword evidence="8 14" id="KW-0574">Periplasm</keyword>
<dbReference type="PIRSF" id="PIRSF000243">
    <property type="entry name" value="Cyt_c552"/>
    <property type="match status" value="1"/>
</dbReference>
<feature type="binding site" description="axial binding residue" evidence="14">
    <location>
        <position position="108"/>
    </location>
    <ligand>
        <name>heme c</name>
        <dbReference type="ChEBI" id="CHEBI:61717"/>
        <label>3</label>
    </ligand>
    <ligandPart>
        <name>Fe</name>
        <dbReference type="ChEBI" id="CHEBI:18248"/>
    </ligandPart>
</feature>
<keyword evidence="10 14" id="KW-0249">Electron transport</keyword>
<feature type="binding site" description="covalent" evidence="14">
    <location>
        <position position="136"/>
    </location>
    <ligand>
        <name>heme c</name>
        <dbReference type="ChEBI" id="CHEBI:61717"/>
        <label>1</label>
    </ligand>
</feature>
<keyword evidence="6 14" id="KW-0479">Metal-binding</keyword>
<dbReference type="CDD" id="cd00548">
    <property type="entry name" value="NrfA-like"/>
    <property type="match status" value="1"/>
</dbReference>
<dbReference type="HAMAP" id="MF_01182">
    <property type="entry name" value="Cytochrom_C552"/>
    <property type="match status" value="1"/>
</dbReference>
<keyword evidence="11 14" id="KW-0560">Oxidoreductase</keyword>
<evidence type="ECO:0000256" key="5">
    <source>
        <dbReference type="ARBA" id="ARBA00022617"/>
    </source>
</evidence>
<dbReference type="Proteomes" id="UP000321734">
    <property type="component" value="Unassembled WGS sequence"/>
</dbReference>
<dbReference type="GO" id="GO:0005506">
    <property type="term" value="F:iron ion binding"/>
    <property type="evidence" value="ECO:0007669"/>
    <property type="project" value="UniProtKB-UniRule"/>
</dbReference>
<keyword evidence="16" id="KW-1185">Reference proteome</keyword>
<comment type="cofactor">
    <cofactor evidence="14">
        <name>heme c</name>
        <dbReference type="ChEBI" id="CHEBI:61717"/>
    </cofactor>
    <text evidence="14">Binds 5 heme c groups covalently per monomer.</text>
</comment>
<dbReference type="InterPro" id="IPR003321">
    <property type="entry name" value="Cyt_c552"/>
</dbReference>
<dbReference type="GO" id="GO:0030288">
    <property type="term" value="C:outer membrane-bounded periplasmic space"/>
    <property type="evidence" value="ECO:0007669"/>
    <property type="project" value="TreeGrafter"/>
</dbReference>
<dbReference type="Gene3D" id="1.10.1130.10">
    <property type="entry name" value="Flavocytochrome C3, Chain A"/>
    <property type="match status" value="1"/>
</dbReference>
<feature type="binding site" description="covalent" evidence="14">
    <location>
        <position position="298"/>
    </location>
    <ligand>
        <name>heme c</name>
        <dbReference type="ChEBI" id="CHEBI:61717"/>
        <label>4</label>
    </ligand>
</feature>
<dbReference type="InterPro" id="IPR036280">
    <property type="entry name" value="Multihaem_cyt_sf"/>
</dbReference>
<dbReference type="UniPathway" id="UPA00653"/>
<feature type="binding site" description="covalent" evidence="14">
    <location>
        <position position="219"/>
    </location>
    <ligand>
        <name>heme c</name>
        <dbReference type="ChEBI" id="CHEBI:61717"/>
        <label>3</label>
    </ligand>
</feature>
<gene>
    <name evidence="14 15" type="primary">nrfA</name>
    <name evidence="15" type="ORF">ES711_14730</name>
</gene>
<dbReference type="AlphaFoldDB" id="A0A5C7AD98"/>
<evidence type="ECO:0000256" key="8">
    <source>
        <dbReference type="ARBA" id="ARBA00022764"/>
    </source>
</evidence>
<feature type="binding site" evidence="14">
    <location>
        <position position="274"/>
    </location>
    <ligand>
        <name>Ca(2+)</name>
        <dbReference type="ChEBI" id="CHEBI:29108"/>
    </ligand>
</feature>
<dbReference type="GO" id="GO:0019645">
    <property type="term" value="P:anaerobic electron transport chain"/>
    <property type="evidence" value="ECO:0007669"/>
    <property type="project" value="TreeGrafter"/>
</dbReference>
<evidence type="ECO:0000256" key="14">
    <source>
        <dbReference type="HAMAP-Rule" id="MF_01182"/>
    </source>
</evidence>
<feature type="binding site" evidence="14">
    <location>
        <position position="222"/>
    </location>
    <ligand>
        <name>Ca(2+)</name>
        <dbReference type="ChEBI" id="CHEBI:29108"/>
    </ligand>
</feature>
<feature type="binding site" evidence="14">
    <location>
        <position position="276"/>
    </location>
    <ligand>
        <name>Ca(2+)</name>
        <dbReference type="ChEBI" id="CHEBI:29108"/>
    </ligand>
</feature>
<reference evidence="15 16" key="1">
    <citation type="submission" date="2019-08" db="EMBL/GenBank/DDBJ databases">
        <title>Genome sequence of Gelidibacter salicanalis IC162T.</title>
        <authorList>
            <person name="Bowman J.P."/>
        </authorList>
    </citation>
    <scope>NUCLEOTIDE SEQUENCE [LARGE SCALE GENOMIC DNA]</scope>
    <source>
        <strain evidence="15 16">IC162</strain>
    </source>
</reference>
<feature type="binding site" description="covalent" evidence="14">
    <location>
        <position position="139"/>
    </location>
    <ligand>
        <name>heme c</name>
        <dbReference type="ChEBI" id="CHEBI:61717"/>
        <label>1</label>
    </ligand>
</feature>
<comment type="caution">
    <text evidence="15">The sequence shown here is derived from an EMBL/GenBank/DDBJ whole genome shotgun (WGS) entry which is preliminary data.</text>
</comment>
<evidence type="ECO:0000256" key="3">
    <source>
        <dbReference type="ARBA" id="ARBA00009288"/>
    </source>
</evidence>
<dbReference type="GO" id="GO:0042128">
    <property type="term" value="P:nitrate assimilation"/>
    <property type="evidence" value="ECO:0007669"/>
    <property type="project" value="UniProtKB-UniRule"/>
</dbReference>
<feature type="binding site" description="covalent" evidence="14">
    <location>
        <position position="174"/>
    </location>
    <ligand>
        <name>heme c</name>
        <dbReference type="ChEBI" id="CHEBI:61717"/>
        <label>2</label>
    </ligand>
</feature>
<dbReference type="GO" id="GO:0005509">
    <property type="term" value="F:calcium ion binding"/>
    <property type="evidence" value="ECO:0007669"/>
    <property type="project" value="UniProtKB-UniRule"/>
</dbReference>
<dbReference type="Gene3D" id="1.20.140.10">
    <property type="entry name" value="Butyryl-CoA Dehydrogenase, subunit A, domain 3"/>
    <property type="match status" value="1"/>
</dbReference>
<dbReference type="EC" id="1.7.2.2" evidence="14"/>
<comment type="similarity">
    <text evidence="3 14">Belongs to the cytochrome c-552 family.</text>
</comment>
<evidence type="ECO:0000256" key="12">
    <source>
        <dbReference type="ARBA" id="ARBA00023004"/>
    </source>
</evidence>
<evidence type="ECO:0000256" key="1">
    <source>
        <dbReference type="ARBA" id="ARBA00004418"/>
    </source>
</evidence>
<evidence type="ECO:0000256" key="4">
    <source>
        <dbReference type="ARBA" id="ARBA00022448"/>
    </source>
</evidence>
<evidence type="ECO:0000256" key="13">
    <source>
        <dbReference type="ARBA" id="ARBA00049131"/>
    </source>
</evidence>